<evidence type="ECO:0000313" key="2">
    <source>
        <dbReference type="Proteomes" id="UP000001734"/>
    </source>
</evidence>
<protein>
    <submittedName>
        <fullName evidence="1">Uncharacterized protein</fullName>
    </submittedName>
</protein>
<sequence>MVFALYPNGNNRANINHQQTEGIFPDCDTQSVAIGIESHLVV</sequence>
<keyword evidence="1" id="KW-0614">Plasmid</keyword>
<gene>
    <name evidence="1" type="ordered locus">KPK_A0043</name>
</gene>
<proteinExistence type="predicted"/>
<organism evidence="1 2">
    <name type="scientific">Klebsiella variicola (strain 342)</name>
    <name type="common">Klebsiella pneumoniae</name>
    <dbReference type="NCBI Taxonomy" id="507522"/>
    <lineage>
        <taxon>Bacteria</taxon>
        <taxon>Pseudomonadati</taxon>
        <taxon>Pseudomonadota</taxon>
        <taxon>Gammaproteobacteria</taxon>
        <taxon>Enterobacterales</taxon>
        <taxon>Enterobacteriaceae</taxon>
        <taxon>Klebsiella/Raoultella group</taxon>
        <taxon>Klebsiella</taxon>
        <taxon>Klebsiella pneumoniae complex</taxon>
    </lineage>
</organism>
<dbReference type="Proteomes" id="UP000001734">
    <property type="component" value="Plasmid pKP187"/>
</dbReference>
<accession>B5RJW9</accession>
<dbReference type="BioCyc" id="KPNE507522:GI0B-5579-MONOMER"/>
<dbReference type="EMBL" id="CP000965">
    <property type="protein sequence ID" value="ACI12158.1"/>
    <property type="molecule type" value="Genomic_DNA"/>
</dbReference>
<dbReference type="KEGG" id="kpe:KPK_A0043"/>
<dbReference type="HOGENOM" id="CLU_3252875_0_0_6"/>
<name>B5RJW9_KLEV3</name>
<reference evidence="1 2" key="1">
    <citation type="journal article" date="2008" name="PLoS Genet.">
        <title>Complete genome sequence of the N2-fixing broad host range endophyte Klebsiella pneumoniae 342 and virulence predictions verified in mice.</title>
        <authorList>
            <person name="Fouts D.E."/>
            <person name="Tyler H.L."/>
            <person name="DeBoy R.T."/>
            <person name="Daugherty S."/>
            <person name="Ren Q."/>
            <person name="Badger J.H."/>
            <person name="Durkin A.S."/>
            <person name="Huot H."/>
            <person name="Shrivastava S."/>
            <person name="Kothari S."/>
            <person name="Dodson R.J."/>
            <person name="Mohamoud Y."/>
            <person name="Khouri H."/>
            <person name="Roesch L.F."/>
            <person name="Krogfelt K.A."/>
            <person name="Struve C."/>
            <person name="Triplett E.W."/>
            <person name="Methe B.A."/>
        </authorList>
    </citation>
    <scope>NUCLEOTIDE SEQUENCE [LARGE SCALE GENOMIC DNA]</scope>
    <source>
        <strain evidence="1 2">342</strain>
        <plasmid evidence="2">Plasmid pKP187</plasmid>
    </source>
</reference>
<evidence type="ECO:0000313" key="1">
    <source>
        <dbReference type="EMBL" id="ACI12158.1"/>
    </source>
</evidence>
<dbReference type="AlphaFoldDB" id="B5RJW9"/>
<geneLocation type="plasmid" evidence="1 2">
    <name>pKP187</name>
</geneLocation>